<accession>A0A7X0HJB6</accession>
<name>A0A7X0HJB6_9ACTN</name>
<dbReference type="RefSeq" id="WP_185035072.1">
    <property type="nucleotide sequence ID" value="NZ_BNBN01000012.1"/>
</dbReference>
<feature type="region of interest" description="Disordered" evidence="1">
    <location>
        <begin position="19"/>
        <end position="59"/>
    </location>
</feature>
<keyword evidence="3" id="KW-1185">Reference proteome</keyword>
<organism evidence="2 3">
    <name type="scientific">Streptomyces candidus</name>
    <dbReference type="NCBI Taxonomy" id="67283"/>
    <lineage>
        <taxon>Bacteria</taxon>
        <taxon>Bacillati</taxon>
        <taxon>Actinomycetota</taxon>
        <taxon>Actinomycetes</taxon>
        <taxon>Kitasatosporales</taxon>
        <taxon>Streptomycetaceae</taxon>
        <taxon>Streptomyces</taxon>
    </lineage>
</organism>
<sequence length="59" mass="5722">MHATMRRHTVVAAVSALSHGLPAGGCGNSGTGPAPVHAADSQGVLLHPYPGTQPGPDGG</sequence>
<evidence type="ECO:0000256" key="1">
    <source>
        <dbReference type="SAM" id="MobiDB-lite"/>
    </source>
</evidence>
<reference evidence="2 3" key="1">
    <citation type="submission" date="2020-08" db="EMBL/GenBank/DDBJ databases">
        <title>Genomic Encyclopedia of Type Strains, Phase IV (KMG-IV): sequencing the most valuable type-strain genomes for metagenomic binning, comparative biology and taxonomic classification.</title>
        <authorList>
            <person name="Goeker M."/>
        </authorList>
    </citation>
    <scope>NUCLEOTIDE SEQUENCE [LARGE SCALE GENOMIC DNA]</scope>
    <source>
        <strain evidence="2 3">DSM 40141</strain>
    </source>
</reference>
<dbReference type="Proteomes" id="UP000540423">
    <property type="component" value="Unassembled WGS sequence"/>
</dbReference>
<proteinExistence type="predicted"/>
<dbReference type="EMBL" id="JACHEM010000015">
    <property type="protein sequence ID" value="MBB6438715.1"/>
    <property type="molecule type" value="Genomic_DNA"/>
</dbReference>
<protein>
    <submittedName>
        <fullName evidence="2">Uncharacterized protein</fullName>
    </submittedName>
</protein>
<comment type="caution">
    <text evidence="2">The sequence shown here is derived from an EMBL/GenBank/DDBJ whole genome shotgun (WGS) entry which is preliminary data.</text>
</comment>
<evidence type="ECO:0000313" key="2">
    <source>
        <dbReference type="EMBL" id="MBB6438715.1"/>
    </source>
</evidence>
<gene>
    <name evidence="2" type="ORF">HNQ79_005227</name>
</gene>
<evidence type="ECO:0000313" key="3">
    <source>
        <dbReference type="Proteomes" id="UP000540423"/>
    </source>
</evidence>
<dbReference type="AlphaFoldDB" id="A0A7X0HJB6"/>